<organism evidence="1 2">
    <name type="scientific">Segatella oris F0302</name>
    <dbReference type="NCBI Taxonomy" id="649760"/>
    <lineage>
        <taxon>Bacteria</taxon>
        <taxon>Pseudomonadati</taxon>
        <taxon>Bacteroidota</taxon>
        <taxon>Bacteroidia</taxon>
        <taxon>Bacteroidales</taxon>
        <taxon>Prevotellaceae</taxon>
        <taxon>Segatella</taxon>
    </lineage>
</organism>
<dbReference type="Gene3D" id="2.60.40.3630">
    <property type="match status" value="1"/>
</dbReference>
<protein>
    <recommendedName>
        <fullName evidence="3">Ig-like domain-containing protein</fullName>
    </recommendedName>
</protein>
<sequence>MAIKLLAIHSLQKTKRMKYIHQIKSVIFLAVMGLLTLTGCEGGDLYNVDAPDWISQKIDSINKSKQNTGEEVLVGMQEDVYSIGAKDFTSGFWQQFSKYYVVPENTKWNAVFNLNINPNDNTYYKNFALIITNDVPRGGQGYAEYGAIRFDAMGDSAKFNSQWGGLYFKYTKSNLLLSPVDNKDEKVQQLGGKITLTVDRSRPDTFLVKMTNGAVTKTFTQPYKLANRNADASNHNIRCFLCPEGSYIDFLQTNIVPVGGLTSAKDKAPISMKLQNVPDEIGQGVTLEEAMANVSAEVTYEEGVTKIVPASELYFSAIPDINEVGEKQLVVIYNKTFKGENAAKPIVANAKFNVVAKINAIKVTKQPTRTHYYFYNAEGVHGITDRTLAFDKTGLEVTATYGNGKVAVIDNSKLSFSAIPAKAGNHTVTIKTENGKVATVTVNVSASKVTPATVTPSLLGATDNSSAWWSLHTDNINVPVGETRMVKFTNYSSKANNWNNFVIVLRASDNSEYGVFRSDNYGWGNGYAACSHEGTQGDWATWLAAMNGAKVTVYITNVNNGTADVQAVMKGTDGKTYTQYYIGVNTVNPADLNFGFTIDSCHLVFN</sequence>
<evidence type="ECO:0000313" key="1">
    <source>
        <dbReference type="EMBL" id="EFB33598.1"/>
    </source>
</evidence>
<reference evidence="1 2" key="1">
    <citation type="submission" date="2009-11" db="EMBL/GenBank/DDBJ databases">
        <authorList>
            <person name="Weinstock G."/>
            <person name="Sodergren E."/>
            <person name="Clifton S."/>
            <person name="Fulton L."/>
            <person name="Fulton B."/>
            <person name="Courtney L."/>
            <person name="Fronick C."/>
            <person name="Harrison M."/>
            <person name="Strong C."/>
            <person name="Farmer C."/>
            <person name="Delahaunty K."/>
            <person name="Markovic C."/>
            <person name="Hall O."/>
            <person name="Minx P."/>
            <person name="Tomlinson C."/>
            <person name="Mitreva M."/>
            <person name="Nelson J."/>
            <person name="Hou S."/>
            <person name="Wollam A."/>
            <person name="Pepin K.H."/>
            <person name="Johnson M."/>
            <person name="Bhonagiri V."/>
            <person name="Nash W.E."/>
            <person name="Warren W."/>
            <person name="Chinwalla A."/>
            <person name="Mardis E.R."/>
            <person name="Wilson R.K."/>
        </authorList>
    </citation>
    <scope>NUCLEOTIDE SEQUENCE [LARGE SCALE GENOMIC DNA]</scope>
    <source>
        <strain evidence="1 2">F0302</strain>
    </source>
</reference>
<evidence type="ECO:0000313" key="2">
    <source>
        <dbReference type="Proteomes" id="UP000004079"/>
    </source>
</evidence>
<evidence type="ECO:0008006" key="3">
    <source>
        <dbReference type="Google" id="ProtNLM"/>
    </source>
</evidence>
<proteinExistence type="predicted"/>
<name>D1QN25_9BACT</name>
<dbReference type="EMBL" id="ACUZ02000003">
    <property type="protein sequence ID" value="EFB33598.1"/>
    <property type="molecule type" value="Genomic_DNA"/>
</dbReference>
<dbReference type="HOGENOM" id="CLU_462198_0_0_10"/>
<dbReference type="AlphaFoldDB" id="D1QN25"/>
<dbReference type="Proteomes" id="UP000004079">
    <property type="component" value="Unassembled WGS sequence"/>
</dbReference>
<accession>D1QN25</accession>
<comment type="caution">
    <text evidence="1">The sequence shown here is derived from an EMBL/GenBank/DDBJ whole genome shotgun (WGS) entry which is preliminary data.</text>
</comment>
<dbReference type="STRING" id="649760.HMPREF0971_00361"/>
<gene>
    <name evidence="1" type="ORF">HMPREF0971_00361</name>
</gene>